<feature type="binding site" evidence="7">
    <location>
        <position position="83"/>
    </location>
    <ligand>
        <name>substrate</name>
    </ligand>
</feature>
<comment type="cofactor">
    <cofactor evidence="7">
        <name>Mg(2+)</name>
        <dbReference type="ChEBI" id="CHEBI:18420"/>
    </cofactor>
    <text evidence="7">Binds 1 Mg(2+) ion per subunit.</text>
</comment>
<accession>A0A0L8AMT6</accession>
<comment type="catalytic activity">
    <reaction evidence="7">
        <text>shikimate + ATP = 3-phosphoshikimate + ADP + H(+)</text>
        <dbReference type="Rhea" id="RHEA:13121"/>
        <dbReference type="ChEBI" id="CHEBI:15378"/>
        <dbReference type="ChEBI" id="CHEBI:30616"/>
        <dbReference type="ChEBI" id="CHEBI:36208"/>
        <dbReference type="ChEBI" id="CHEBI:145989"/>
        <dbReference type="ChEBI" id="CHEBI:456216"/>
        <dbReference type="EC" id="2.7.1.71"/>
    </reaction>
</comment>
<organism evidence="8 9">
    <name type="scientific">Roseivirga seohaensis subsp. aquiponti</name>
    <dbReference type="NCBI Taxonomy" id="1566026"/>
    <lineage>
        <taxon>Bacteria</taxon>
        <taxon>Pseudomonadati</taxon>
        <taxon>Bacteroidota</taxon>
        <taxon>Cytophagia</taxon>
        <taxon>Cytophagales</taxon>
        <taxon>Roseivirgaceae</taxon>
        <taxon>Roseivirga</taxon>
    </lineage>
</organism>
<keyword evidence="1 7" id="KW-0028">Amino-acid biosynthesis</keyword>
<dbReference type="PANTHER" id="PTHR21087:SF16">
    <property type="entry name" value="SHIKIMATE KINASE 1, CHLOROPLASTIC"/>
    <property type="match status" value="1"/>
</dbReference>
<dbReference type="GO" id="GO:0008652">
    <property type="term" value="P:amino acid biosynthetic process"/>
    <property type="evidence" value="ECO:0007669"/>
    <property type="project" value="UniProtKB-KW"/>
</dbReference>
<comment type="caution">
    <text evidence="7">Lacks conserved residue(s) required for the propagation of feature annotation.</text>
</comment>
<dbReference type="SUPFAM" id="SSF52540">
    <property type="entry name" value="P-loop containing nucleoside triphosphate hydrolases"/>
    <property type="match status" value="1"/>
</dbReference>
<evidence type="ECO:0000256" key="2">
    <source>
        <dbReference type="ARBA" id="ARBA00022679"/>
    </source>
</evidence>
<dbReference type="GO" id="GO:0009423">
    <property type="term" value="P:chorismate biosynthetic process"/>
    <property type="evidence" value="ECO:0007669"/>
    <property type="project" value="UniProtKB-UniRule"/>
</dbReference>
<evidence type="ECO:0000256" key="3">
    <source>
        <dbReference type="ARBA" id="ARBA00022741"/>
    </source>
</evidence>
<dbReference type="PATRIC" id="fig|1566026.4.peg.3093"/>
<dbReference type="Proteomes" id="UP000036908">
    <property type="component" value="Unassembled WGS sequence"/>
</dbReference>
<dbReference type="Gene3D" id="3.40.50.300">
    <property type="entry name" value="P-loop containing nucleotide triphosphate hydrolases"/>
    <property type="match status" value="1"/>
</dbReference>
<dbReference type="EC" id="2.7.1.71" evidence="7"/>
<comment type="caution">
    <text evidence="8">The sequence shown here is derived from an EMBL/GenBank/DDBJ whole genome shotgun (WGS) entry which is preliminary data.</text>
</comment>
<dbReference type="AlphaFoldDB" id="A0A0L8AMT6"/>
<comment type="subcellular location">
    <subcellularLocation>
        <location evidence="7">Cytoplasm</location>
    </subcellularLocation>
</comment>
<dbReference type="GO" id="GO:0009073">
    <property type="term" value="P:aromatic amino acid family biosynthetic process"/>
    <property type="evidence" value="ECO:0007669"/>
    <property type="project" value="UniProtKB-KW"/>
</dbReference>
<keyword evidence="4 7" id="KW-0418">Kinase</keyword>
<keyword evidence="2 7" id="KW-0808">Transferase</keyword>
<feature type="binding site" evidence="7">
    <location>
        <position position="123"/>
    </location>
    <ligand>
        <name>ATP</name>
        <dbReference type="ChEBI" id="CHEBI:30616"/>
    </ligand>
</feature>
<keyword evidence="9" id="KW-1185">Reference proteome</keyword>
<proteinExistence type="inferred from homology"/>
<dbReference type="HAMAP" id="MF_00109">
    <property type="entry name" value="Shikimate_kinase"/>
    <property type="match status" value="1"/>
</dbReference>
<comment type="similarity">
    <text evidence="7">Belongs to the shikimate kinase family.</text>
</comment>
<feature type="binding site" evidence="7">
    <location>
        <begin position="14"/>
        <end position="19"/>
    </location>
    <ligand>
        <name>ATP</name>
        <dbReference type="ChEBI" id="CHEBI:30616"/>
    </ligand>
</feature>
<dbReference type="GO" id="GO:0004765">
    <property type="term" value="F:shikimate kinase activity"/>
    <property type="evidence" value="ECO:0007669"/>
    <property type="project" value="UniProtKB-UniRule"/>
</dbReference>
<feature type="binding site" evidence="7">
    <location>
        <position position="36"/>
    </location>
    <ligand>
        <name>substrate</name>
    </ligand>
</feature>
<dbReference type="UniPathway" id="UPA00053">
    <property type="reaction ID" value="UER00088"/>
</dbReference>
<evidence type="ECO:0000256" key="4">
    <source>
        <dbReference type="ARBA" id="ARBA00022777"/>
    </source>
</evidence>
<reference evidence="9" key="1">
    <citation type="submission" date="2014-11" db="EMBL/GenBank/DDBJ databases">
        <title>Genome sequencing of Roseivirga sp. D-25.</title>
        <authorList>
            <person name="Selvaratnam C."/>
            <person name="Thevarajoo S."/>
            <person name="Goh K.M."/>
            <person name="Eee R."/>
            <person name="Chan K.-G."/>
            <person name="Chong C.S."/>
        </authorList>
    </citation>
    <scope>NUCLEOTIDE SEQUENCE [LARGE SCALE GENOMIC DNA]</scope>
    <source>
        <strain evidence="9">D-25</strain>
    </source>
</reference>
<evidence type="ECO:0000256" key="6">
    <source>
        <dbReference type="ARBA" id="ARBA00023141"/>
    </source>
</evidence>
<dbReference type="GO" id="GO:0005524">
    <property type="term" value="F:ATP binding"/>
    <property type="evidence" value="ECO:0007669"/>
    <property type="project" value="UniProtKB-UniRule"/>
</dbReference>
<keyword evidence="5 7" id="KW-0067">ATP-binding</keyword>
<dbReference type="InterPro" id="IPR031322">
    <property type="entry name" value="Shikimate/glucono_kinase"/>
</dbReference>
<keyword evidence="3 7" id="KW-0547">Nucleotide-binding</keyword>
<protein>
    <recommendedName>
        <fullName evidence="7">Shikimate kinase</fullName>
        <shortName evidence="7">SK</shortName>
        <ecNumber evidence="7">2.7.1.71</ecNumber>
    </recommendedName>
</protein>
<keyword evidence="7" id="KW-0963">Cytoplasm</keyword>
<dbReference type="RefSeq" id="WP_053222860.1">
    <property type="nucleotide sequence ID" value="NZ_JSVA01000007.1"/>
</dbReference>
<dbReference type="EMBL" id="JSVA01000007">
    <property type="protein sequence ID" value="KOF03495.1"/>
    <property type="molecule type" value="Genomic_DNA"/>
</dbReference>
<feature type="binding site" evidence="7">
    <location>
        <position position="145"/>
    </location>
    <ligand>
        <name>substrate</name>
    </ligand>
</feature>
<sequence length="172" mass="19441">MNQIGRIYLVGLPASGKTTIGKQLAEHLGVQFIDLDAEIVKVVGQSIPEYFDFQGEGNFRIKEKETLRNLGSANEQFVMATGGGAPCFHFNMDHMNEMGTTIFLDVSPGDLALRILDQGVEKRPLFKSYDQQDLIQEVRDLAERRLSFYNEAKIKIRDNRITLDKVTSYLNP</sequence>
<dbReference type="OrthoDB" id="9800332at2"/>
<gene>
    <name evidence="7" type="primary">aroK</name>
    <name evidence="8" type="ORF">OB69_06330</name>
</gene>
<dbReference type="GO" id="GO:0005829">
    <property type="term" value="C:cytosol"/>
    <property type="evidence" value="ECO:0007669"/>
    <property type="project" value="TreeGrafter"/>
</dbReference>
<evidence type="ECO:0000256" key="5">
    <source>
        <dbReference type="ARBA" id="ARBA00022840"/>
    </source>
</evidence>
<comment type="subunit">
    <text evidence="7">Monomer.</text>
</comment>
<evidence type="ECO:0000313" key="9">
    <source>
        <dbReference type="Proteomes" id="UP000036908"/>
    </source>
</evidence>
<dbReference type="PANTHER" id="PTHR21087">
    <property type="entry name" value="SHIKIMATE KINASE"/>
    <property type="match status" value="1"/>
</dbReference>
<keyword evidence="7" id="KW-0460">Magnesium</keyword>
<feature type="binding site" evidence="7">
    <location>
        <position position="60"/>
    </location>
    <ligand>
        <name>substrate</name>
    </ligand>
</feature>
<dbReference type="InterPro" id="IPR027417">
    <property type="entry name" value="P-loop_NTPase"/>
</dbReference>
<evidence type="ECO:0000256" key="7">
    <source>
        <dbReference type="HAMAP-Rule" id="MF_00109"/>
    </source>
</evidence>
<dbReference type="Pfam" id="PF01202">
    <property type="entry name" value="SKI"/>
    <property type="match status" value="1"/>
</dbReference>
<keyword evidence="7" id="KW-0479">Metal-binding</keyword>
<keyword evidence="6 7" id="KW-0057">Aromatic amino acid biosynthesis</keyword>
<dbReference type="CDD" id="cd00464">
    <property type="entry name" value="SK"/>
    <property type="match status" value="1"/>
</dbReference>
<dbReference type="GO" id="GO:0000287">
    <property type="term" value="F:magnesium ion binding"/>
    <property type="evidence" value="ECO:0007669"/>
    <property type="project" value="UniProtKB-UniRule"/>
</dbReference>
<dbReference type="InterPro" id="IPR000623">
    <property type="entry name" value="Shikimate_kinase/TSH1"/>
</dbReference>
<comment type="pathway">
    <text evidence="7">Metabolic intermediate biosynthesis; chorismate biosynthesis; chorismate from D-erythrose 4-phosphate and phosphoenolpyruvate: step 5/7.</text>
</comment>
<comment type="function">
    <text evidence="7">Catalyzes the specific phosphorylation of the 3-hydroxyl group of shikimic acid using ATP as a cosubstrate.</text>
</comment>
<evidence type="ECO:0000313" key="8">
    <source>
        <dbReference type="EMBL" id="KOF03495.1"/>
    </source>
</evidence>
<evidence type="ECO:0000256" key="1">
    <source>
        <dbReference type="ARBA" id="ARBA00022605"/>
    </source>
</evidence>
<dbReference type="PRINTS" id="PR01100">
    <property type="entry name" value="SHIKIMTKNASE"/>
</dbReference>
<name>A0A0L8AMT6_9BACT</name>
<feature type="binding site" evidence="7">
    <location>
        <position position="18"/>
    </location>
    <ligand>
        <name>Mg(2+)</name>
        <dbReference type="ChEBI" id="CHEBI:18420"/>
    </ligand>
</feature>